<dbReference type="PANTHER" id="PTHR42085:SF2">
    <property type="entry name" value="F-BOX DOMAIN-CONTAINING PROTEIN"/>
    <property type="match status" value="1"/>
</dbReference>
<evidence type="ECO:0000256" key="1">
    <source>
        <dbReference type="SAM" id="MobiDB-lite"/>
    </source>
</evidence>
<evidence type="ECO:0000313" key="2">
    <source>
        <dbReference type="EMBL" id="KAF5603814.1"/>
    </source>
</evidence>
<comment type="caution">
    <text evidence="2">The sequence shown here is derived from an EMBL/GenBank/DDBJ whole genome shotgun (WGS) entry which is preliminary data.</text>
</comment>
<dbReference type="GeneID" id="59320046"/>
<gene>
    <name evidence="2" type="ORF">FSUBG_7063</name>
</gene>
<organism evidence="2 3">
    <name type="scientific">Gibberella subglutinans</name>
    <name type="common">Fusarium subglutinans</name>
    <dbReference type="NCBI Taxonomy" id="42677"/>
    <lineage>
        <taxon>Eukaryota</taxon>
        <taxon>Fungi</taxon>
        <taxon>Dikarya</taxon>
        <taxon>Ascomycota</taxon>
        <taxon>Pezizomycotina</taxon>
        <taxon>Sordariomycetes</taxon>
        <taxon>Hypocreomycetidae</taxon>
        <taxon>Hypocreales</taxon>
        <taxon>Nectriaceae</taxon>
        <taxon>Fusarium</taxon>
        <taxon>Fusarium fujikuroi species complex</taxon>
    </lineage>
</organism>
<dbReference type="OrthoDB" id="62952at2759"/>
<evidence type="ECO:0000313" key="3">
    <source>
        <dbReference type="Proteomes" id="UP000547976"/>
    </source>
</evidence>
<proteinExistence type="predicted"/>
<dbReference type="Proteomes" id="UP000547976">
    <property type="component" value="Unassembled WGS sequence"/>
</dbReference>
<sequence length="229" mass="26554">MATSGPVSFLYLSGELRNAIYEIILVQSKPIDPWLRRGLQVLTRLFYVSKTVHRKASLLFYSQNCFNFAKRDPKKITSFLEQIDARNASSIQHIIIDFPESLHDPSDVLTDEDTASILGDIKSRLDNLDYYSIATKMLHLVNTHFKAIPSLPEIILEVYEDGPSDSLRRKMKSYGWVLSENAFEEEKYWDGRLSHIDSDDYGYDDDNNSYDGDDYDTDNDRDFWRRVAD</sequence>
<dbReference type="RefSeq" id="XP_036537415.1">
    <property type="nucleotide sequence ID" value="XM_036685328.1"/>
</dbReference>
<accession>A0A8H5V0D8</accession>
<keyword evidence="3" id="KW-1185">Reference proteome</keyword>
<feature type="region of interest" description="Disordered" evidence="1">
    <location>
        <begin position="198"/>
        <end position="219"/>
    </location>
</feature>
<name>A0A8H5V0D8_GIBSU</name>
<protein>
    <submittedName>
        <fullName evidence="2">Uncharacterized protein</fullName>
    </submittedName>
</protein>
<dbReference type="InterPro" id="IPR038883">
    <property type="entry name" value="AN11006-like"/>
</dbReference>
<feature type="compositionally biased region" description="Acidic residues" evidence="1">
    <location>
        <begin position="199"/>
        <end position="217"/>
    </location>
</feature>
<dbReference type="EMBL" id="JAAOAV010000086">
    <property type="protein sequence ID" value="KAF5603814.1"/>
    <property type="molecule type" value="Genomic_DNA"/>
</dbReference>
<reference evidence="2 3" key="1">
    <citation type="submission" date="2020-05" db="EMBL/GenBank/DDBJ databases">
        <title>Identification and distribution of gene clusters putatively required for synthesis of sphingolipid metabolism inhibitors in phylogenetically diverse species of the filamentous fungus Fusarium.</title>
        <authorList>
            <person name="Kim H.-S."/>
            <person name="Busman M."/>
            <person name="Brown D.W."/>
            <person name="Divon H."/>
            <person name="Uhlig S."/>
            <person name="Proctor R.H."/>
        </authorList>
    </citation>
    <scope>NUCLEOTIDE SEQUENCE [LARGE SCALE GENOMIC DNA]</scope>
    <source>
        <strain evidence="2 3">NRRL 66333</strain>
    </source>
</reference>
<dbReference type="AlphaFoldDB" id="A0A8H5V0D8"/>
<dbReference type="PANTHER" id="PTHR42085">
    <property type="entry name" value="F-BOX DOMAIN-CONTAINING PROTEIN"/>
    <property type="match status" value="1"/>
</dbReference>